<organism evidence="1 2">
    <name type="scientific">'Fragaria x ananassa' phyllody phytoplasma</name>
    <dbReference type="NCBI Taxonomy" id="2358428"/>
    <lineage>
        <taxon>Bacteria</taxon>
        <taxon>Bacillati</taxon>
        <taxon>Mycoplasmatota</taxon>
        <taxon>Mollicutes</taxon>
        <taxon>Acholeplasmatales</taxon>
        <taxon>Acholeplasmataceae</taxon>
        <taxon>Candidatus Phytoplasma</taxon>
        <taxon>16SrXIII (Mexican periwinkle virescence group)</taxon>
    </lineage>
</organism>
<evidence type="ECO:0000313" key="1">
    <source>
        <dbReference type="EMBL" id="MBS2126557.1"/>
    </source>
</evidence>
<name>A0ABS5K3S2_9MOLU</name>
<protein>
    <submittedName>
        <fullName evidence="1">Uncharacterized protein</fullName>
    </submittedName>
</protein>
<proteinExistence type="predicted"/>
<gene>
    <name evidence="1" type="ORF">J8J04_02560</name>
</gene>
<dbReference type="RefSeq" id="WP_212332012.1">
    <property type="nucleotide sequence ID" value="NZ_JAGVRH010000011.1"/>
</dbReference>
<evidence type="ECO:0000313" key="2">
    <source>
        <dbReference type="Proteomes" id="UP000811481"/>
    </source>
</evidence>
<keyword evidence="2" id="KW-1185">Reference proteome</keyword>
<dbReference type="Proteomes" id="UP000811481">
    <property type="component" value="Unassembled WGS sequence"/>
</dbReference>
<accession>A0ABS5K3S2</accession>
<reference evidence="1" key="1">
    <citation type="submission" date="2021-04" db="EMBL/GenBank/DDBJ databases">
        <title>Draft genome sequence of StrPh-CL8, a phytoplasma strain causing strawberry phyllody in Chile.</title>
        <authorList>
            <person name="Cui W."/>
            <person name="Zamorano A."/>
            <person name="Fiore N."/>
        </authorList>
    </citation>
    <scope>NUCLEOTIDE SEQUENCE [LARGE SCALE GENOMIC DNA]</scope>
    <source>
        <strain evidence="1">StrPh-Cl</strain>
    </source>
</reference>
<sequence length="171" mass="21190">MRILPYELYKYAPDVSLCALRKEFGMYDYCLNKNLRNKGMQPFLDLDRNYFNLSINKWVNEMTKRKHYVNTFHFFYAKNNKYLKIKTNFFLILECCIQWNIKNFIPYKSNLSWFEITMKIFKRIKNPILKKFNLESYNKLLDWYQHNFMKLNKTNKLKTNQLNMIKVIFFF</sequence>
<dbReference type="EMBL" id="JAGVRH010000011">
    <property type="protein sequence ID" value="MBS2126557.1"/>
    <property type="molecule type" value="Genomic_DNA"/>
</dbReference>
<comment type="caution">
    <text evidence="1">The sequence shown here is derived from an EMBL/GenBank/DDBJ whole genome shotgun (WGS) entry which is preliminary data.</text>
</comment>